<evidence type="ECO:0000259" key="2">
    <source>
        <dbReference type="Pfam" id="PF07486"/>
    </source>
</evidence>
<keyword evidence="1" id="KW-0812">Transmembrane</keyword>
<dbReference type="InterPro" id="IPR042047">
    <property type="entry name" value="SleB_dom1"/>
</dbReference>
<organism evidence="3">
    <name type="scientific">marine metagenome</name>
    <dbReference type="NCBI Taxonomy" id="408172"/>
    <lineage>
        <taxon>unclassified sequences</taxon>
        <taxon>metagenomes</taxon>
        <taxon>ecological metagenomes</taxon>
    </lineage>
</organism>
<reference evidence="3" key="1">
    <citation type="submission" date="2018-05" db="EMBL/GenBank/DDBJ databases">
        <authorList>
            <person name="Lanie J.A."/>
            <person name="Ng W.-L."/>
            <person name="Kazmierczak K.M."/>
            <person name="Andrzejewski T.M."/>
            <person name="Davidsen T.M."/>
            <person name="Wayne K.J."/>
            <person name="Tettelin H."/>
            <person name="Glass J.I."/>
            <person name="Rusch D."/>
            <person name="Podicherti R."/>
            <person name="Tsui H.-C.T."/>
            <person name="Winkler M.E."/>
        </authorList>
    </citation>
    <scope>NUCLEOTIDE SEQUENCE</scope>
</reference>
<evidence type="ECO:0000256" key="1">
    <source>
        <dbReference type="SAM" id="Phobius"/>
    </source>
</evidence>
<sequence>MEGLSAPGGSLRVKRVPQMSGGLALCVATVLIGAFYLNVTPQGGVTSGAAVPMLSGSVLAEPQPVRAVEVPRPVLSTSTTSLLTLVEPQPQVLSPASQTDTRLRGVEVGPWVLAQGTRSSVREVGASMSSRHARRHHELRCLAMNIYFEARGESRRGQLAVASVTLNRKRSRHYPDSICAVVWQSRQFSWTNQSVWHRPRNDRAWRFAMKLANEVYHNKVKLPVVSATHFHARYVAPEWSTQMKRVARIGKHLFYDS</sequence>
<dbReference type="AlphaFoldDB" id="A0A382UER6"/>
<dbReference type="Pfam" id="PF07486">
    <property type="entry name" value="Hydrolase_2"/>
    <property type="match status" value="1"/>
</dbReference>
<dbReference type="EMBL" id="UINC01143421">
    <property type="protein sequence ID" value="SVD32335.1"/>
    <property type="molecule type" value="Genomic_DNA"/>
</dbReference>
<evidence type="ECO:0000313" key="3">
    <source>
        <dbReference type="EMBL" id="SVD32335.1"/>
    </source>
</evidence>
<feature type="transmembrane region" description="Helical" evidence="1">
    <location>
        <begin position="21"/>
        <end position="39"/>
    </location>
</feature>
<gene>
    <name evidence="3" type="ORF">METZ01_LOCUS385189</name>
</gene>
<dbReference type="GO" id="GO:0016787">
    <property type="term" value="F:hydrolase activity"/>
    <property type="evidence" value="ECO:0007669"/>
    <property type="project" value="InterPro"/>
</dbReference>
<accession>A0A382UER6</accession>
<keyword evidence="1" id="KW-1133">Transmembrane helix</keyword>
<dbReference type="InterPro" id="IPR011105">
    <property type="entry name" value="Cell_wall_hydrolase_SleB"/>
</dbReference>
<keyword evidence="1" id="KW-0472">Membrane</keyword>
<feature type="domain" description="Cell wall hydrolase SleB" evidence="2">
    <location>
        <begin position="152"/>
        <end position="255"/>
    </location>
</feature>
<dbReference type="Gene3D" id="1.10.10.2520">
    <property type="entry name" value="Cell wall hydrolase SleB, domain 1"/>
    <property type="match status" value="1"/>
</dbReference>
<proteinExistence type="predicted"/>
<name>A0A382UER6_9ZZZZ</name>
<protein>
    <recommendedName>
        <fullName evidence="2">Cell wall hydrolase SleB domain-containing protein</fullName>
    </recommendedName>
</protein>